<dbReference type="AlphaFoldDB" id="A0A7Z0N842"/>
<dbReference type="InterPro" id="IPR036291">
    <property type="entry name" value="NAD(P)-bd_dom_sf"/>
</dbReference>
<gene>
    <name evidence="4" type="ORF">HZU72_12710</name>
</gene>
<feature type="domain" description="D-isomer specific 2-hydroxyacid dehydrogenase NAD-binding" evidence="3">
    <location>
        <begin position="101"/>
        <end position="272"/>
    </location>
</feature>
<evidence type="ECO:0000313" key="4">
    <source>
        <dbReference type="EMBL" id="NYT73285.1"/>
    </source>
</evidence>
<keyword evidence="4" id="KW-0670">Pyruvate</keyword>
<reference evidence="4 5" key="1">
    <citation type="submission" date="2020-07" db="EMBL/GenBank/DDBJ databases">
        <title>Halomonas sp. QX-2 draft genome sequence.</title>
        <authorList>
            <person name="Qiu X."/>
        </authorList>
    </citation>
    <scope>NUCLEOTIDE SEQUENCE [LARGE SCALE GENOMIC DNA]</scope>
    <source>
        <strain evidence="4 5">QX-2</strain>
    </source>
</reference>
<keyword evidence="5" id="KW-1185">Reference proteome</keyword>
<evidence type="ECO:0000259" key="3">
    <source>
        <dbReference type="Pfam" id="PF02826"/>
    </source>
</evidence>
<dbReference type="SUPFAM" id="SSF52283">
    <property type="entry name" value="Formate/glycerate dehydrogenase catalytic domain-like"/>
    <property type="match status" value="1"/>
</dbReference>
<dbReference type="PROSITE" id="PS00671">
    <property type="entry name" value="D_2_HYDROXYACID_DH_3"/>
    <property type="match status" value="1"/>
</dbReference>
<proteinExistence type="predicted"/>
<comment type="caution">
    <text evidence="4">The sequence shown here is derived from an EMBL/GenBank/DDBJ whole genome shotgun (WGS) entry which is preliminary data.</text>
</comment>
<dbReference type="EMBL" id="JACCGK010000010">
    <property type="protein sequence ID" value="NYT73285.1"/>
    <property type="molecule type" value="Genomic_DNA"/>
</dbReference>
<protein>
    <submittedName>
        <fullName evidence="4">Glyoxylate/hydroxypyruvate reductase A</fullName>
    </submittedName>
</protein>
<dbReference type="GO" id="GO:0016616">
    <property type="term" value="F:oxidoreductase activity, acting on the CH-OH group of donors, NAD or NADP as acceptor"/>
    <property type="evidence" value="ECO:0007669"/>
    <property type="project" value="UniProtKB-ARBA"/>
</dbReference>
<organism evidence="4 5">
    <name type="scientific">Vreelandella sedimenti</name>
    <dbReference type="NCBI Taxonomy" id="2729618"/>
    <lineage>
        <taxon>Bacteria</taxon>
        <taxon>Pseudomonadati</taxon>
        <taxon>Pseudomonadota</taxon>
        <taxon>Gammaproteobacteria</taxon>
        <taxon>Oceanospirillales</taxon>
        <taxon>Halomonadaceae</taxon>
        <taxon>Vreelandella</taxon>
    </lineage>
</organism>
<evidence type="ECO:0000313" key="5">
    <source>
        <dbReference type="Proteomes" id="UP000520876"/>
    </source>
</evidence>
<dbReference type="CDD" id="cd12164">
    <property type="entry name" value="GDH_like_2"/>
    <property type="match status" value="1"/>
</dbReference>
<dbReference type="InterPro" id="IPR006140">
    <property type="entry name" value="D-isomer_DH_NAD-bd"/>
</dbReference>
<dbReference type="Proteomes" id="UP000520876">
    <property type="component" value="Unassembled WGS sequence"/>
</dbReference>
<evidence type="ECO:0000256" key="2">
    <source>
        <dbReference type="ARBA" id="ARBA00023027"/>
    </source>
</evidence>
<keyword evidence="1" id="KW-0560">Oxidoreductase</keyword>
<dbReference type="Pfam" id="PF02826">
    <property type="entry name" value="2-Hacid_dh_C"/>
    <property type="match status" value="1"/>
</dbReference>
<dbReference type="PANTHER" id="PTHR43333:SF1">
    <property type="entry name" value="D-ISOMER SPECIFIC 2-HYDROXYACID DEHYDROGENASE NAD-BINDING DOMAIN-CONTAINING PROTEIN"/>
    <property type="match status" value="1"/>
</dbReference>
<evidence type="ECO:0000256" key="1">
    <source>
        <dbReference type="ARBA" id="ARBA00023002"/>
    </source>
</evidence>
<accession>A0A7Z0N842</accession>
<name>A0A7Z0N842_9GAMM</name>
<sequence>MKRVAFWGESVMLGRVRKLFAESYPYMVMVHDEQYLPEIDALVCWKLPEGMIDRLPNLRLIHSVGAGCETIIRHPLPNRVSVCRVVDDAQIQGMIDYCTWAALYYYRELDKVIENSRHKVWEWPPQVPKNTYKIGIMGLGNMGCHVATSLSQSGFEVCGWARTSKQLKTVKSYAGNHELEAFLEGLDLVICLLPLTPETRGILSASFFEKMQPGSVIVNLGRGEHLVEEDLLTTLQEGHLRGALLDVFDNEPLEKNSPLWGAQEVLVTPHMASASSVEEITRQIHDNIIRMRSGEELLNRVDHERGY</sequence>
<dbReference type="InterPro" id="IPR029753">
    <property type="entry name" value="D-isomer_DH_CS"/>
</dbReference>
<dbReference type="Gene3D" id="3.40.50.720">
    <property type="entry name" value="NAD(P)-binding Rossmann-like Domain"/>
    <property type="match status" value="2"/>
</dbReference>
<dbReference type="PANTHER" id="PTHR43333">
    <property type="entry name" value="2-HACID_DH_C DOMAIN-CONTAINING PROTEIN"/>
    <property type="match status" value="1"/>
</dbReference>
<dbReference type="SUPFAM" id="SSF51735">
    <property type="entry name" value="NAD(P)-binding Rossmann-fold domains"/>
    <property type="match status" value="1"/>
</dbReference>
<dbReference type="RefSeq" id="WP_180092541.1">
    <property type="nucleotide sequence ID" value="NZ_JACCGK010000010.1"/>
</dbReference>
<dbReference type="GO" id="GO:0051287">
    <property type="term" value="F:NAD binding"/>
    <property type="evidence" value="ECO:0007669"/>
    <property type="project" value="InterPro"/>
</dbReference>
<keyword evidence="2" id="KW-0520">NAD</keyword>